<dbReference type="AlphaFoldDB" id="A0A9D4R7X5"/>
<evidence type="ECO:0000313" key="2">
    <source>
        <dbReference type="Proteomes" id="UP000828390"/>
    </source>
</evidence>
<organism evidence="1 2">
    <name type="scientific">Dreissena polymorpha</name>
    <name type="common">Zebra mussel</name>
    <name type="synonym">Mytilus polymorpha</name>
    <dbReference type="NCBI Taxonomy" id="45954"/>
    <lineage>
        <taxon>Eukaryota</taxon>
        <taxon>Metazoa</taxon>
        <taxon>Spiralia</taxon>
        <taxon>Lophotrochozoa</taxon>
        <taxon>Mollusca</taxon>
        <taxon>Bivalvia</taxon>
        <taxon>Autobranchia</taxon>
        <taxon>Heteroconchia</taxon>
        <taxon>Euheterodonta</taxon>
        <taxon>Imparidentia</taxon>
        <taxon>Neoheterodontei</taxon>
        <taxon>Myida</taxon>
        <taxon>Dreissenoidea</taxon>
        <taxon>Dreissenidae</taxon>
        <taxon>Dreissena</taxon>
    </lineage>
</organism>
<comment type="caution">
    <text evidence="1">The sequence shown here is derived from an EMBL/GenBank/DDBJ whole genome shotgun (WGS) entry which is preliminary data.</text>
</comment>
<keyword evidence="2" id="KW-1185">Reference proteome</keyword>
<dbReference type="EMBL" id="JAIWYP010000003">
    <property type="protein sequence ID" value="KAH3858361.1"/>
    <property type="molecule type" value="Genomic_DNA"/>
</dbReference>
<sequence>MNPNKVFTVKRKFEYNVKISGGTKTCFINGICIMPSGRAIIVDSINTNVKLLDQQFKLVSHCDISGLLKGICLTTSSQVA</sequence>
<dbReference type="Proteomes" id="UP000828390">
    <property type="component" value="Unassembled WGS sequence"/>
</dbReference>
<proteinExistence type="predicted"/>
<gene>
    <name evidence="1" type="ORF">DPMN_100984</name>
</gene>
<reference evidence="1" key="1">
    <citation type="journal article" date="2019" name="bioRxiv">
        <title>The Genome of the Zebra Mussel, Dreissena polymorpha: A Resource for Invasive Species Research.</title>
        <authorList>
            <person name="McCartney M.A."/>
            <person name="Auch B."/>
            <person name="Kono T."/>
            <person name="Mallez S."/>
            <person name="Zhang Y."/>
            <person name="Obille A."/>
            <person name="Becker A."/>
            <person name="Abrahante J.E."/>
            <person name="Garbe J."/>
            <person name="Badalamenti J.P."/>
            <person name="Herman A."/>
            <person name="Mangelson H."/>
            <person name="Liachko I."/>
            <person name="Sullivan S."/>
            <person name="Sone E.D."/>
            <person name="Koren S."/>
            <person name="Silverstein K.A.T."/>
            <person name="Beckman K.B."/>
            <person name="Gohl D.M."/>
        </authorList>
    </citation>
    <scope>NUCLEOTIDE SEQUENCE</scope>
    <source>
        <strain evidence="1">Duluth1</strain>
        <tissue evidence="1">Whole animal</tissue>
    </source>
</reference>
<name>A0A9D4R7X5_DREPO</name>
<evidence type="ECO:0000313" key="1">
    <source>
        <dbReference type="EMBL" id="KAH3858361.1"/>
    </source>
</evidence>
<reference evidence="1" key="2">
    <citation type="submission" date="2020-11" db="EMBL/GenBank/DDBJ databases">
        <authorList>
            <person name="McCartney M.A."/>
            <person name="Auch B."/>
            <person name="Kono T."/>
            <person name="Mallez S."/>
            <person name="Becker A."/>
            <person name="Gohl D.M."/>
            <person name="Silverstein K.A.T."/>
            <person name="Koren S."/>
            <person name="Bechman K.B."/>
            <person name="Herman A."/>
            <person name="Abrahante J.E."/>
            <person name="Garbe J."/>
        </authorList>
    </citation>
    <scope>NUCLEOTIDE SEQUENCE</scope>
    <source>
        <strain evidence="1">Duluth1</strain>
        <tissue evidence="1">Whole animal</tissue>
    </source>
</reference>
<protein>
    <submittedName>
        <fullName evidence="1">Uncharacterized protein</fullName>
    </submittedName>
</protein>
<accession>A0A9D4R7X5</accession>